<keyword evidence="5" id="KW-1185">Reference proteome</keyword>
<protein>
    <recommendedName>
        <fullName evidence="3">EGF-like domain-containing protein</fullName>
    </recommendedName>
</protein>
<organism evidence="4 5">
    <name type="scientific">Blepharisma stoltei</name>
    <dbReference type="NCBI Taxonomy" id="1481888"/>
    <lineage>
        <taxon>Eukaryota</taxon>
        <taxon>Sar</taxon>
        <taxon>Alveolata</taxon>
        <taxon>Ciliophora</taxon>
        <taxon>Postciliodesmatophora</taxon>
        <taxon>Heterotrichea</taxon>
        <taxon>Heterotrichida</taxon>
        <taxon>Blepharismidae</taxon>
        <taxon>Blepharisma</taxon>
    </lineage>
</organism>
<sequence length="1037" mass="109428">MVNKSPVILLVLLRIGFSSASSVFSPKDTPQFLPKIQAESSQFKEIYSSARVHIEINSMPGDMDDLLEDLEDSAYKASEILKQVLFVKPQTQPLKLGEKNLCKNIQLENYMKHEGIEADLAVFFSLSNNFIQNSTSFKVCEVSNDNQLKSIEIKVDRKIYKALNEDKKVSLLNKVIISAIFNRESEKYAKEIEESLDSLEYQPLLSTCASNCATCSTKDSCITCSDSVHMSSPPTCACPNNAALHSSNCVCNSGYYFSSNTVCSACSIQCETCSVSNTNCKTCIDYLHMSDAPACSCPANSAIIQGECVCNTGYFFNTLTVCSACMSNCMNCIYSATNCVACSDPTHMSAAPTCACPANSALIGGLCVCNKGYYYSSNTVCSICSPVCATCTVAHDVCSSCTDSVHSSGTPTCACPNFSTLTGGACVCNQGYYYSSNTVCSPSCPSNCGTCNSEHSCLTCIDKVHMSAAPACTCPSNSVLTNGICTCNDGFFYSSGTATACTACSKNCATCSNIAGNCLTCSDTTHMTAAPACACPALSVVNPYGHCACNDGYYFSANGQCSPCATQCFTCYVSDSTCFSCIDSVHMGNPPICSCPKLSNLVAGTCTCIPGYYFSSNTECSPCAPQCASCSNLQTYCGSCADTIHMTAAPTCACPTNGSLAGTVCVCNTGYYFSSKTVCSACQSNCASCDLNPNACDTCKDTTHMSAAPNCACPNNSALIGTTCVCNAGYFYSSNTVCSACQNNCQSCSGSSTNCLICIDSVHMSAAPLCACPANSSLNGNACQCNPGYNYNSSKTCSAACSSNCATCGTNPNSCNTCTDPVHMSAAPTCQCPAYSTLTAGICVCNPGYYYSSASCSQCSWQCATCGTDPNTCNTCIDTIHMSAPPACQCPAYSTLTASTCVCNPGYYYSSAYTCSQCYGNALPVIQVRILATLVWTQFICQHLLPVNVLLIRVWLLALVSATLATITAQLLLAHLFRSVLLNVPNVPQIAFALHAMTLRICIWILSQAHADAGINMLLLIRHLELANASKGIICQV</sequence>
<name>A0AAU9K012_9CILI</name>
<comment type="caution">
    <text evidence="4">The sequence shown here is derived from an EMBL/GenBank/DDBJ whole genome shotgun (WGS) entry which is preliminary data.</text>
</comment>
<feature type="domain" description="EGF-like" evidence="3">
    <location>
        <begin position="865"/>
        <end position="916"/>
    </location>
</feature>
<feature type="domain" description="EGF-like" evidence="3">
    <location>
        <begin position="688"/>
        <end position="739"/>
    </location>
</feature>
<dbReference type="PANTHER" id="PTHR15332:SF175">
    <property type="entry name" value="PROPROTEIN CONVERTASE SUBTILISIN_KEXIN TYPE 5-LIKE"/>
    <property type="match status" value="1"/>
</dbReference>
<feature type="domain" description="EGF-like" evidence="3">
    <location>
        <begin position="272"/>
        <end position="309"/>
    </location>
</feature>
<evidence type="ECO:0000313" key="4">
    <source>
        <dbReference type="EMBL" id="CAG9330192.1"/>
    </source>
</evidence>
<keyword evidence="1" id="KW-1133">Transmembrane helix</keyword>
<evidence type="ECO:0000259" key="3">
    <source>
        <dbReference type="SMART" id="SM00181"/>
    </source>
</evidence>
<dbReference type="EMBL" id="CAJZBQ010000051">
    <property type="protein sequence ID" value="CAG9330192.1"/>
    <property type="molecule type" value="Genomic_DNA"/>
</dbReference>
<dbReference type="InterPro" id="IPR006212">
    <property type="entry name" value="Furin_repeat"/>
</dbReference>
<accession>A0AAU9K012</accession>
<keyword evidence="2" id="KW-0732">Signal</keyword>
<dbReference type="SUPFAM" id="SSF57184">
    <property type="entry name" value="Growth factor receptor domain"/>
    <property type="match status" value="6"/>
</dbReference>
<feature type="domain" description="EGF-like" evidence="3">
    <location>
        <begin position="324"/>
        <end position="368"/>
    </location>
</feature>
<feature type="domain" description="EGF-like" evidence="3">
    <location>
        <begin position="214"/>
        <end position="250"/>
    </location>
</feature>
<evidence type="ECO:0000313" key="5">
    <source>
        <dbReference type="Proteomes" id="UP001162131"/>
    </source>
</evidence>
<dbReference type="SMART" id="SM00261">
    <property type="entry name" value="FU"/>
    <property type="match status" value="10"/>
</dbReference>
<feature type="domain" description="EGF-like" evidence="3">
    <location>
        <begin position="390"/>
        <end position="427"/>
    </location>
</feature>
<feature type="domain" description="EGF-like" evidence="3">
    <location>
        <begin position="450"/>
        <end position="486"/>
    </location>
</feature>
<evidence type="ECO:0000256" key="1">
    <source>
        <dbReference type="SAM" id="Phobius"/>
    </source>
</evidence>
<feature type="chain" id="PRO_5043852010" description="EGF-like domain-containing protein" evidence="2">
    <location>
        <begin position="21"/>
        <end position="1037"/>
    </location>
</feature>
<dbReference type="SMART" id="SM00181">
    <property type="entry name" value="EGF"/>
    <property type="match status" value="8"/>
</dbReference>
<dbReference type="PANTHER" id="PTHR15332">
    <property type="entry name" value="PROPROTEIN CONVERTASE SUBTILISIN_KEXIN TYPE 5-LIKE"/>
    <property type="match status" value="1"/>
</dbReference>
<evidence type="ECO:0000256" key="2">
    <source>
        <dbReference type="SAM" id="SignalP"/>
    </source>
</evidence>
<gene>
    <name evidence="4" type="ORF">BSTOLATCC_MIC50793</name>
</gene>
<reference evidence="4" key="1">
    <citation type="submission" date="2021-09" db="EMBL/GenBank/DDBJ databases">
        <authorList>
            <consortium name="AG Swart"/>
            <person name="Singh M."/>
            <person name="Singh A."/>
            <person name="Seah K."/>
            <person name="Emmerich C."/>
        </authorList>
    </citation>
    <scope>NUCLEOTIDE SEQUENCE</scope>
    <source>
        <strain evidence="4">ATCC30299</strain>
    </source>
</reference>
<keyword evidence="1" id="KW-0812">Transmembrane</keyword>
<feature type="domain" description="EGF-like" evidence="3">
    <location>
        <begin position="747"/>
        <end position="798"/>
    </location>
</feature>
<dbReference type="InterPro" id="IPR000742">
    <property type="entry name" value="EGF"/>
</dbReference>
<proteinExistence type="predicted"/>
<dbReference type="Proteomes" id="UP001162131">
    <property type="component" value="Unassembled WGS sequence"/>
</dbReference>
<feature type="transmembrane region" description="Helical" evidence="1">
    <location>
        <begin position="954"/>
        <end position="977"/>
    </location>
</feature>
<dbReference type="AlphaFoldDB" id="A0AAU9K012"/>
<dbReference type="InterPro" id="IPR009030">
    <property type="entry name" value="Growth_fac_rcpt_cys_sf"/>
</dbReference>
<keyword evidence="1" id="KW-0472">Membrane</keyword>
<feature type="signal peptide" evidence="2">
    <location>
        <begin position="1"/>
        <end position="20"/>
    </location>
</feature>